<sequence>MQRLTRQDLHPRKLTKLEKKLKRRRQHRLRKRRRGRRPKWKTKCQQPRNLIRMKTKPMLKRSQSKEETSEDKVCRRNPTDKPRARKKTKMTKKPYDTIDLSNDEP</sequence>
<gene>
    <name evidence="2" type="ORF">R1flu_022078</name>
</gene>
<evidence type="ECO:0000256" key="1">
    <source>
        <dbReference type="SAM" id="MobiDB-lite"/>
    </source>
</evidence>
<keyword evidence="3" id="KW-1185">Reference proteome</keyword>
<evidence type="ECO:0000313" key="2">
    <source>
        <dbReference type="EMBL" id="KAL2653950.1"/>
    </source>
</evidence>
<reference evidence="2 3" key="1">
    <citation type="submission" date="2024-09" db="EMBL/GenBank/DDBJ databases">
        <title>Chromosome-scale assembly of Riccia fluitans.</title>
        <authorList>
            <person name="Paukszto L."/>
            <person name="Sawicki J."/>
            <person name="Karawczyk K."/>
            <person name="Piernik-Szablinska J."/>
            <person name="Szczecinska M."/>
            <person name="Mazdziarz M."/>
        </authorList>
    </citation>
    <scope>NUCLEOTIDE SEQUENCE [LARGE SCALE GENOMIC DNA]</scope>
    <source>
        <strain evidence="2">Rf_01</strain>
        <tissue evidence="2">Aerial parts of the thallus</tissue>
    </source>
</reference>
<name>A0ABD1ZRI5_9MARC</name>
<comment type="caution">
    <text evidence="2">The sequence shown here is derived from an EMBL/GenBank/DDBJ whole genome shotgun (WGS) entry which is preliminary data.</text>
</comment>
<feature type="compositionally biased region" description="Basic and acidic residues" evidence="1">
    <location>
        <begin position="63"/>
        <end position="82"/>
    </location>
</feature>
<dbReference type="AlphaFoldDB" id="A0ABD1ZRI5"/>
<evidence type="ECO:0000313" key="3">
    <source>
        <dbReference type="Proteomes" id="UP001605036"/>
    </source>
</evidence>
<dbReference type="Proteomes" id="UP001605036">
    <property type="component" value="Unassembled WGS sequence"/>
</dbReference>
<feature type="region of interest" description="Disordered" evidence="1">
    <location>
        <begin position="1"/>
        <end position="105"/>
    </location>
</feature>
<organism evidence="2 3">
    <name type="scientific">Riccia fluitans</name>
    <dbReference type="NCBI Taxonomy" id="41844"/>
    <lineage>
        <taxon>Eukaryota</taxon>
        <taxon>Viridiplantae</taxon>
        <taxon>Streptophyta</taxon>
        <taxon>Embryophyta</taxon>
        <taxon>Marchantiophyta</taxon>
        <taxon>Marchantiopsida</taxon>
        <taxon>Marchantiidae</taxon>
        <taxon>Marchantiales</taxon>
        <taxon>Ricciaceae</taxon>
        <taxon>Riccia</taxon>
    </lineage>
</organism>
<feature type="compositionally biased region" description="Basic residues" evidence="1">
    <location>
        <begin position="83"/>
        <end position="92"/>
    </location>
</feature>
<feature type="compositionally biased region" description="Basic residues" evidence="1">
    <location>
        <begin position="19"/>
        <end position="42"/>
    </location>
</feature>
<accession>A0ABD1ZRI5</accession>
<protein>
    <submittedName>
        <fullName evidence="2">Uncharacterized protein</fullName>
    </submittedName>
</protein>
<feature type="compositionally biased region" description="Basic and acidic residues" evidence="1">
    <location>
        <begin position="1"/>
        <end position="18"/>
    </location>
</feature>
<proteinExistence type="predicted"/>
<dbReference type="EMBL" id="JBHFFA010000001">
    <property type="protein sequence ID" value="KAL2653950.1"/>
    <property type="molecule type" value="Genomic_DNA"/>
</dbReference>